<reference evidence="5 6" key="1">
    <citation type="submission" date="2022-03" db="EMBL/GenBank/DDBJ databases">
        <authorList>
            <person name="Nunn A."/>
            <person name="Chopra R."/>
            <person name="Nunn A."/>
            <person name="Contreras Garrido A."/>
        </authorList>
    </citation>
    <scope>NUCLEOTIDE SEQUENCE [LARGE SCALE GENOMIC DNA]</scope>
</reference>
<comment type="similarity">
    <text evidence="1 4">Belongs to the universal ribosomal protein uL14 family.</text>
</comment>
<evidence type="ECO:0000256" key="2">
    <source>
        <dbReference type="ARBA" id="ARBA00022980"/>
    </source>
</evidence>
<sequence>MPHLRLSIDPYSDMILADGISVLCNDLQVEPQDIVTKSSMRYTTLLLGGRKRRAWRLSLGLLVAARMNYVDNTGAKNLYVISVKGIKDRLNRLPSACVVDMVMATVKKGKPDLRKKVLPAVMIRQCKPWHEKTVFSCMLKIMRDSAITGLIEKECADLWPRIANAAKLT</sequence>
<dbReference type="GO" id="GO:0022625">
    <property type="term" value="C:cytosolic large ribosomal subunit"/>
    <property type="evidence" value="ECO:0007669"/>
    <property type="project" value="TreeGrafter"/>
</dbReference>
<dbReference type="InterPro" id="IPR036853">
    <property type="entry name" value="Ribosomal_uL14_sf"/>
</dbReference>
<accession>A0AAU9RNW1</accession>
<dbReference type="Pfam" id="PF00238">
    <property type="entry name" value="Ribosomal_L14"/>
    <property type="match status" value="1"/>
</dbReference>
<evidence type="ECO:0000256" key="3">
    <source>
        <dbReference type="ARBA" id="ARBA00023274"/>
    </source>
</evidence>
<dbReference type="PANTHER" id="PTHR11761">
    <property type="entry name" value="50S/60S RIBOSOMAL PROTEIN L14/L23"/>
    <property type="match status" value="1"/>
</dbReference>
<protein>
    <submittedName>
        <fullName evidence="5">Uncharacterized protein</fullName>
    </submittedName>
</protein>
<evidence type="ECO:0000313" key="5">
    <source>
        <dbReference type="EMBL" id="CAH2047035.1"/>
    </source>
</evidence>
<dbReference type="EMBL" id="OU466858">
    <property type="protein sequence ID" value="CAH2047035.1"/>
    <property type="molecule type" value="Genomic_DNA"/>
</dbReference>
<evidence type="ECO:0000313" key="6">
    <source>
        <dbReference type="Proteomes" id="UP000836841"/>
    </source>
</evidence>
<dbReference type="InterPro" id="IPR000218">
    <property type="entry name" value="Ribosomal_uL14"/>
</dbReference>
<gene>
    <name evidence="5" type="ORF">TAV2_LOCUS5183</name>
</gene>
<dbReference type="SUPFAM" id="SSF50193">
    <property type="entry name" value="Ribosomal protein L14"/>
    <property type="match status" value="1"/>
</dbReference>
<dbReference type="Gene3D" id="2.40.150.20">
    <property type="entry name" value="Ribosomal protein L14"/>
    <property type="match status" value="1"/>
</dbReference>
<dbReference type="SMART" id="SM01374">
    <property type="entry name" value="Ribosomal_L14"/>
    <property type="match status" value="1"/>
</dbReference>
<dbReference type="Proteomes" id="UP000836841">
    <property type="component" value="Chromosome 2"/>
</dbReference>
<organism evidence="5 6">
    <name type="scientific">Thlaspi arvense</name>
    <name type="common">Field penny-cress</name>
    <dbReference type="NCBI Taxonomy" id="13288"/>
    <lineage>
        <taxon>Eukaryota</taxon>
        <taxon>Viridiplantae</taxon>
        <taxon>Streptophyta</taxon>
        <taxon>Embryophyta</taxon>
        <taxon>Tracheophyta</taxon>
        <taxon>Spermatophyta</taxon>
        <taxon>Magnoliopsida</taxon>
        <taxon>eudicotyledons</taxon>
        <taxon>Gunneridae</taxon>
        <taxon>Pentapetalae</taxon>
        <taxon>rosids</taxon>
        <taxon>malvids</taxon>
        <taxon>Brassicales</taxon>
        <taxon>Brassicaceae</taxon>
        <taxon>Thlaspideae</taxon>
        <taxon>Thlaspi</taxon>
    </lineage>
</organism>
<dbReference type="GO" id="GO:0070180">
    <property type="term" value="F:large ribosomal subunit rRNA binding"/>
    <property type="evidence" value="ECO:0007669"/>
    <property type="project" value="TreeGrafter"/>
</dbReference>
<keyword evidence="6" id="KW-1185">Reference proteome</keyword>
<proteinExistence type="inferred from homology"/>
<dbReference type="AlphaFoldDB" id="A0AAU9RNW1"/>
<keyword evidence="3 4" id="KW-0687">Ribonucleoprotein</keyword>
<evidence type="ECO:0000256" key="4">
    <source>
        <dbReference type="RuleBase" id="RU003949"/>
    </source>
</evidence>
<dbReference type="PANTHER" id="PTHR11761:SF44">
    <property type="entry name" value="LARGE RIBOSOMAL SUBUNIT PROTEIN UL14"/>
    <property type="match status" value="1"/>
</dbReference>
<dbReference type="GO" id="GO:0006412">
    <property type="term" value="P:translation"/>
    <property type="evidence" value="ECO:0007669"/>
    <property type="project" value="InterPro"/>
</dbReference>
<dbReference type="GO" id="GO:0003735">
    <property type="term" value="F:structural constituent of ribosome"/>
    <property type="evidence" value="ECO:0007669"/>
    <property type="project" value="InterPro"/>
</dbReference>
<name>A0AAU9RNW1_THLAR</name>
<dbReference type="CDD" id="cd00337">
    <property type="entry name" value="Ribosomal_uL14"/>
    <property type="match status" value="1"/>
</dbReference>
<evidence type="ECO:0000256" key="1">
    <source>
        <dbReference type="ARBA" id="ARBA00010745"/>
    </source>
</evidence>
<keyword evidence="2 4" id="KW-0689">Ribosomal protein</keyword>